<organism evidence="1 2">
    <name type="scientific">Daphnia magna</name>
    <dbReference type="NCBI Taxonomy" id="35525"/>
    <lineage>
        <taxon>Eukaryota</taxon>
        <taxon>Metazoa</taxon>
        <taxon>Ecdysozoa</taxon>
        <taxon>Arthropoda</taxon>
        <taxon>Crustacea</taxon>
        <taxon>Branchiopoda</taxon>
        <taxon>Diplostraca</taxon>
        <taxon>Cladocera</taxon>
        <taxon>Anomopoda</taxon>
        <taxon>Daphniidae</taxon>
        <taxon>Daphnia</taxon>
    </lineage>
</organism>
<evidence type="ECO:0000313" key="1">
    <source>
        <dbReference type="EMBL" id="KAK4010732.1"/>
    </source>
</evidence>
<reference evidence="1 2" key="1">
    <citation type="journal article" date="2023" name="Nucleic Acids Res.">
        <title>The hologenome of Daphnia magna reveals possible DNA methylation and microbiome-mediated evolution of the host genome.</title>
        <authorList>
            <person name="Chaturvedi A."/>
            <person name="Li X."/>
            <person name="Dhandapani V."/>
            <person name="Marshall H."/>
            <person name="Kissane S."/>
            <person name="Cuenca-Cambronero M."/>
            <person name="Asole G."/>
            <person name="Calvet F."/>
            <person name="Ruiz-Romero M."/>
            <person name="Marangio P."/>
            <person name="Guigo R."/>
            <person name="Rago D."/>
            <person name="Mirbahai L."/>
            <person name="Eastwood N."/>
            <person name="Colbourne J.K."/>
            <person name="Zhou J."/>
            <person name="Mallon E."/>
            <person name="Orsini L."/>
        </authorList>
    </citation>
    <scope>NUCLEOTIDE SEQUENCE [LARGE SCALE GENOMIC DNA]</scope>
    <source>
        <strain evidence="1">LRV0_1</strain>
    </source>
</reference>
<dbReference type="EMBL" id="JAOYFB010000003">
    <property type="protein sequence ID" value="KAK4010732.1"/>
    <property type="molecule type" value="Genomic_DNA"/>
</dbReference>
<gene>
    <name evidence="1" type="ORF">OUZ56_019864</name>
</gene>
<accession>A0ABQ9ZCV1</accession>
<evidence type="ECO:0000313" key="2">
    <source>
        <dbReference type="Proteomes" id="UP001234178"/>
    </source>
</evidence>
<proteinExistence type="predicted"/>
<name>A0ABQ9ZCV1_9CRUS</name>
<comment type="caution">
    <text evidence="1">The sequence shown here is derived from an EMBL/GenBank/DDBJ whole genome shotgun (WGS) entry which is preliminary data.</text>
</comment>
<evidence type="ECO:0008006" key="3">
    <source>
        <dbReference type="Google" id="ProtNLM"/>
    </source>
</evidence>
<sequence length="182" mass="21348">MQRLLQHRRKMRKSSCILFCQQMRQYTHLNTIEETAEMKNEACWELIVDGRRLDPQFIVRSVWAATLLDCQRECEDVLFNCETIAYGKNLLKNTTCDLSDWEAASLSVQPYATDTIVAPTFNVYSRYGRYPNEALDERRCNSFDDPAHHDTTPYYRPASTQIETLSEDGEFSNRKVFDFYDV</sequence>
<dbReference type="Proteomes" id="UP001234178">
    <property type="component" value="Unassembled WGS sequence"/>
</dbReference>
<keyword evidence="2" id="KW-1185">Reference proteome</keyword>
<protein>
    <recommendedName>
        <fullName evidence="3">Apple domain-containing protein</fullName>
    </recommendedName>
</protein>